<dbReference type="AlphaFoldDB" id="A0A255Z8P9"/>
<dbReference type="OrthoDB" id="9795226at2"/>
<dbReference type="PANTHER" id="PTHR14289:SF16">
    <property type="entry name" value="POLYMERASE DELTA-INTERACTING PROTEIN 2"/>
    <property type="match status" value="1"/>
</dbReference>
<evidence type="ECO:0000313" key="5">
    <source>
        <dbReference type="Proteomes" id="UP000216998"/>
    </source>
</evidence>
<dbReference type="InterPro" id="IPR036767">
    <property type="entry name" value="ApaG_sf"/>
</dbReference>
<name>A0A255Z8P9_9PROT</name>
<dbReference type="SUPFAM" id="SSF110069">
    <property type="entry name" value="ApaG-like"/>
    <property type="match status" value="1"/>
</dbReference>
<gene>
    <name evidence="2" type="primary">apaG</name>
    <name evidence="4" type="ORF">CHU95_03065</name>
</gene>
<dbReference type="NCBIfam" id="NF003967">
    <property type="entry name" value="PRK05461.1"/>
    <property type="match status" value="1"/>
</dbReference>
<accession>A0A255Z8P9</accession>
<dbReference type="HAMAP" id="MF_00791">
    <property type="entry name" value="ApaG"/>
    <property type="match status" value="1"/>
</dbReference>
<comment type="caution">
    <text evidence="4">The sequence shown here is derived from an EMBL/GenBank/DDBJ whole genome shotgun (WGS) entry which is preliminary data.</text>
</comment>
<organism evidence="4 5">
    <name type="scientific">Niveispirillum lacus</name>
    <dbReference type="NCBI Taxonomy" id="1981099"/>
    <lineage>
        <taxon>Bacteria</taxon>
        <taxon>Pseudomonadati</taxon>
        <taxon>Pseudomonadota</taxon>
        <taxon>Alphaproteobacteria</taxon>
        <taxon>Rhodospirillales</taxon>
        <taxon>Azospirillaceae</taxon>
        <taxon>Niveispirillum</taxon>
    </lineage>
</organism>
<dbReference type="PROSITE" id="PS51087">
    <property type="entry name" value="APAG"/>
    <property type="match status" value="1"/>
</dbReference>
<feature type="domain" description="ApaG" evidence="3">
    <location>
        <begin position="3"/>
        <end position="127"/>
    </location>
</feature>
<dbReference type="Proteomes" id="UP000216998">
    <property type="component" value="Unassembled WGS sequence"/>
</dbReference>
<proteinExistence type="inferred from homology"/>
<dbReference type="GO" id="GO:0070987">
    <property type="term" value="P:error-free translesion synthesis"/>
    <property type="evidence" value="ECO:0007669"/>
    <property type="project" value="TreeGrafter"/>
</dbReference>
<dbReference type="InterPro" id="IPR023065">
    <property type="entry name" value="Uncharacterised_ApaG"/>
</dbReference>
<keyword evidence="5" id="KW-1185">Reference proteome</keyword>
<protein>
    <recommendedName>
        <fullName evidence="1 2">Protein ApaG</fullName>
    </recommendedName>
</protein>
<dbReference type="PANTHER" id="PTHR14289">
    <property type="entry name" value="F-BOX ONLY PROTEIN 3"/>
    <property type="match status" value="1"/>
</dbReference>
<dbReference type="Gene3D" id="2.60.40.1470">
    <property type="entry name" value="ApaG domain"/>
    <property type="match status" value="1"/>
</dbReference>
<evidence type="ECO:0000259" key="3">
    <source>
        <dbReference type="PROSITE" id="PS51087"/>
    </source>
</evidence>
<sequence>MYSDTTRQIRVTVEPRFLPDQSQPADSHYVWAYHVRIENLGMETVRLRTRHWRITDAMGRMMEVRGPGVVGEQPLLRPGEAFTYTSGTPLSTPSGIMVGSYGMESETGESFDINIPAFSLDSPHQPRHLN</sequence>
<evidence type="ECO:0000256" key="1">
    <source>
        <dbReference type="ARBA" id="ARBA00017693"/>
    </source>
</evidence>
<dbReference type="RefSeq" id="WP_094453624.1">
    <property type="nucleotide sequence ID" value="NZ_NOXU01000019.1"/>
</dbReference>
<evidence type="ECO:0000256" key="2">
    <source>
        <dbReference type="HAMAP-Rule" id="MF_00791"/>
    </source>
</evidence>
<dbReference type="Pfam" id="PF04379">
    <property type="entry name" value="DUF525"/>
    <property type="match status" value="1"/>
</dbReference>
<reference evidence="4 5" key="1">
    <citation type="submission" date="2017-07" db="EMBL/GenBank/DDBJ databases">
        <title>Niveispirillum cyanobacteriorum sp. nov., isolated from cyanobacterial aggregates in a eutrophic lake.</title>
        <authorList>
            <person name="Cai H."/>
        </authorList>
    </citation>
    <scope>NUCLEOTIDE SEQUENCE [LARGE SCALE GENOMIC DNA]</scope>
    <source>
        <strain evidence="5">TH1-14</strain>
    </source>
</reference>
<evidence type="ECO:0000313" key="4">
    <source>
        <dbReference type="EMBL" id="OYQ37000.1"/>
    </source>
</evidence>
<dbReference type="InterPro" id="IPR007474">
    <property type="entry name" value="ApaG_domain"/>
</dbReference>
<dbReference type="EMBL" id="NOXU01000019">
    <property type="protein sequence ID" value="OYQ37000.1"/>
    <property type="molecule type" value="Genomic_DNA"/>
</dbReference>